<comment type="caution">
    <text evidence="2">The sequence shown here is derived from an EMBL/GenBank/DDBJ whole genome shotgun (WGS) entry which is preliminary data.</text>
</comment>
<organism evidence="2">
    <name type="scientific">Hexamita inflata</name>
    <dbReference type="NCBI Taxonomy" id="28002"/>
    <lineage>
        <taxon>Eukaryota</taxon>
        <taxon>Metamonada</taxon>
        <taxon>Diplomonadida</taxon>
        <taxon>Hexamitidae</taxon>
        <taxon>Hexamitinae</taxon>
        <taxon>Hexamita</taxon>
    </lineage>
</organism>
<dbReference type="AlphaFoldDB" id="A0AA86Q5D2"/>
<accession>A0AA86Q5D2</accession>
<reference evidence="3 4" key="2">
    <citation type="submission" date="2024-07" db="EMBL/GenBank/DDBJ databases">
        <authorList>
            <person name="Akdeniz Z."/>
        </authorList>
    </citation>
    <scope>NUCLEOTIDE SEQUENCE [LARGE SCALE GENOMIC DNA]</scope>
</reference>
<sequence>MQLDMYQVSQFAVFGFNTNNQMLIDSDIFVKINYSILTGALLCLECDIVIKHSDLQFIANGLQLSALILKSKETILIENTNISYRFSSNSSSGIVNQILNNIQAFSINNVVLTGYNDIQSALNGYLCSKVDVDIDILLNSMNICVDKQTQRVGQTQNLVQISNQESLQCIQVCNNNQYVTYGLCQQMIQFSTLLSNNTVMCIYPFEFNSILNECTCSQGYYLNITVCVNLVQELTQIISNMSILDLQMHSEITNVNIELKQMIYNLEDDIQSNISNLSEILVESYANLKQDINTTNGTLHENINSLRINFQQSLKQSNDLNSMTQTIIQNFRNESIYNSSVLNSKLNNINWLIDNNQMYIKSNFTQTQNQINDLKSLIGLSFDKVDTTLIQLKSDISNTNSSINNLNNQVNTIKTQINSQNDKINTIVTYNQFQTQIDQLKQQIQSVSVSISQSMTSSQFRCLMIAAYAGSTDYGSLNGLESYLGWMSEDYGCYY</sequence>
<feature type="coiled-coil region" evidence="1">
    <location>
        <begin position="389"/>
        <end position="450"/>
    </location>
</feature>
<name>A0AA86Q5D2_9EUKA</name>
<protein>
    <submittedName>
        <fullName evidence="3">Hypothetical_protein</fullName>
    </submittedName>
</protein>
<keyword evidence="4" id="KW-1185">Reference proteome</keyword>
<evidence type="ECO:0000313" key="4">
    <source>
        <dbReference type="Proteomes" id="UP001642409"/>
    </source>
</evidence>
<evidence type="ECO:0000313" key="3">
    <source>
        <dbReference type="EMBL" id="CAL6089909.1"/>
    </source>
</evidence>
<evidence type="ECO:0000313" key="2">
    <source>
        <dbReference type="EMBL" id="CAI9946144.1"/>
    </source>
</evidence>
<gene>
    <name evidence="2" type="ORF">HINF_LOCUS33789</name>
    <name evidence="3" type="ORF">HINF_LOCUS65056</name>
</gene>
<dbReference type="EMBL" id="CATOUU010000757">
    <property type="protein sequence ID" value="CAI9946144.1"/>
    <property type="molecule type" value="Genomic_DNA"/>
</dbReference>
<proteinExistence type="predicted"/>
<dbReference type="Proteomes" id="UP001642409">
    <property type="component" value="Unassembled WGS sequence"/>
</dbReference>
<evidence type="ECO:0000256" key="1">
    <source>
        <dbReference type="SAM" id="Coils"/>
    </source>
</evidence>
<reference evidence="2" key="1">
    <citation type="submission" date="2023-06" db="EMBL/GenBank/DDBJ databases">
        <authorList>
            <person name="Kurt Z."/>
        </authorList>
    </citation>
    <scope>NUCLEOTIDE SEQUENCE</scope>
</reference>
<dbReference type="EMBL" id="CAXDID020000423">
    <property type="protein sequence ID" value="CAL6089909.1"/>
    <property type="molecule type" value="Genomic_DNA"/>
</dbReference>
<keyword evidence="1" id="KW-0175">Coiled coil</keyword>